<dbReference type="RefSeq" id="WP_079514025.1">
    <property type="nucleotide sequence ID" value="NZ_CAXBOB010000062.1"/>
</dbReference>
<feature type="domain" description="DUF547" evidence="2">
    <location>
        <begin position="76"/>
        <end position="171"/>
    </location>
</feature>
<keyword evidence="1" id="KW-0732">Signal</keyword>
<feature type="chain" id="PRO_5013341271" description="DUF547 domain-containing protein" evidence="1">
    <location>
        <begin position="21"/>
        <end position="237"/>
    </location>
</feature>
<dbReference type="Proteomes" id="UP000190339">
    <property type="component" value="Unassembled WGS sequence"/>
</dbReference>
<dbReference type="PANTHER" id="PTHR34386:SF1">
    <property type="entry name" value="GLUTAREDOXIN-LIKE PROTEIN NRDH"/>
    <property type="match status" value="1"/>
</dbReference>
<dbReference type="AlphaFoldDB" id="A0A1T5EBD3"/>
<reference evidence="4" key="1">
    <citation type="submission" date="2017-02" db="EMBL/GenBank/DDBJ databases">
        <authorList>
            <person name="Varghese N."/>
            <person name="Submissions S."/>
        </authorList>
    </citation>
    <scope>NUCLEOTIDE SEQUENCE [LARGE SCALE GENOMIC DNA]</scope>
    <source>
        <strain evidence="4">DSM 23546</strain>
    </source>
</reference>
<proteinExistence type="predicted"/>
<protein>
    <recommendedName>
        <fullName evidence="2">DUF547 domain-containing protein</fullName>
    </recommendedName>
</protein>
<dbReference type="GO" id="GO:0045454">
    <property type="term" value="P:cell redox homeostasis"/>
    <property type="evidence" value="ECO:0007669"/>
    <property type="project" value="TreeGrafter"/>
</dbReference>
<keyword evidence="4" id="KW-1185">Reference proteome</keyword>
<evidence type="ECO:0000313" key="3">
    <source>
        <dbReference type="EMBL" id="SKB81183.1"/>
    </source>
</evidence>
<dbReference type="GO" id="GO:0009055">
    <property type="term" value="F:electron transfer activity"/>
    <property type="evidence" value="ECO:0007669"/>
    <property type="project" value="TreeGrafter"/>
</dbReference>
<dbReference type="OrthoDB" id="526867at2"/>
<accession>A0A1T5EBD3</accession>
<name>A0A1T5EBD3_9FLAO</name>
<organism evidence="3 4">
    <name type="scientific">Maribacter arcticus</name>
    <dbReference type="NCBI Taxonomy" id="561365"/>
    <lineage>
        <taxon>Bacteria</taxon>
        <taxon>Pseudomonadati</taxon>
        <taxon>Bacteroidota</taxon>
        <taxon>Flavobacteriia</taxon>
        <taxon>Flavobacteriales</taxon>
        <taxon>Flavobacteriaceae</taxon>
        <taxon>Maribacter</taxon>
    </lineage>
</organism>
<dbReference type="InterPro" id="IPR051548">
    <property type="entry name" value="Grx-like_ET"/>
</dbReference>
<sequence length="237" mass="26974">MKRHIIQALFFLLIVTGSSAQELNTFFNETDSFLKANIIDGRVKYNAIKETPEALKAILHLAKDISVSESEVMNYQAFWINAYNLIVIDGVVKNYPLKSPLDVDGFFDKAKHSIGGKMITLNGIENELLRAKFPNEPRFHFVLVCAGLGCPPIINETYTPKKLETQLQRQTVLAMNNPSFIRVEGNKVNVSQIFEWYKDDFERVGGIVAFINKFKTSKLPEAVQLGYYPYDWTLNSK</sequence>
<dbReference type="EMBL" id="FUYL01000012">
    <property type="protein sequence ID" value="SKB81183.1"/>
    <property type="molecule type" value="Genomic_DNA"/>
</dbReference>
<dbReference type="PANTHER" id="PTHR34386">
    <property type="entry name" value="GLUTAREDOXIN"/>
    <property type="match status" value="1"/>
</dbReference>
<evidence type="ECO:0000259" key="2">
    <source>
        <dbReference type="Pfam" id="PF04784"/>
    </source>
</evidence>
<dbReference type="Pfam" id="PF04784">
    <property type="entry name" value="DUF547"/>
    <property type="match status" value="1"/>
</dbReference>
<dbReference type="STRING" id="561365.SAMN05660866_03389"/>
<gene>
    <name evidence="3" type="ORF">SAMN05660866_03389</name>
</gene>
<feature type="signal peptide" evidence="1">
    <location>
        <begin position="1"/>
        <end position="20"/>
    </location>
</feature>
<evidence type="ECO:0000256" key="1">
    <source>
        <dbReference type="SAM" id="SignalP"/>
    </source>
</evidence>
<evidence type="ECO:0000313" key="4">
    <source>
        <dbReference type="Proteomes" id="UP000190339"/>
    </source>
</evidence>
<dbReference type="InterPro" id="IPR006869">
    <property type="entry name" value="DUF547"/>
</dbReference>